<keyword evidence="3" id="KW-0479">Metal-binding</keyword>
<dbReference type="Gene3D" id="2.20.28.10">
    <property type="match status" value="1"/>
</dbReference>
<dbReference type="PANTHER" id="PTHR43865:SF1">
    <property type="entry name" value="RUBRERYTHRIN-RELATED"/>
    <property type="match status" value="1"/>
</dbReference>
<organism evidence="7 8">
    <name type="scientific">Ileibacterium valens</name>
    <dbReference type="NCBI Taxonomy" id="1862668"/>
    <lineage>
        <taxon>Bacteria</taxon>
        <taxon>Bacillati</taxon>
        <taxon>Bacillota</taxon>
        <taxon>Erysipelotrichia</taxon>
        <taxon>Erysipelotrichales</taxon>
        <taxon>Erysipelotrichaceae</taxon>
        <taxon>Ileibacterium</taxon>
    </lineage>
</organism>
<comment type="cofactor">
    <cofactor evidence="1">
        <name>Fe(3+)</name>
        <dbReference type="ChEBI" id="CHEBI:29034"/>
    </cofactor>
</comment>
<gene>
    <name evidence="7" type="ORF">BO222_06815</name>
</gene>
<dbReference type="EMBL" id="MPJW01000136">
    <property type="protein sequence ID" value="OLU39397.1"/>
    <property type="molecule type" value="Genomic_DNA"/>
</dbReference>
<protein>
    <submittedName>
        <fullName evidence="7">Rubrerythrin family protein</fullName>
    </submittedName>
</protein>
<evidence type="ECO:0000256" key="5">
    <source>
        <dbReference type="ARBA" id="ARBA00023004"/>
    </source>
</evidence>
<dbReference type="InterPro" id="IPR052364">
    <property type="entry name" value="Rubrerythrin"/>
</dbReference>
<dbReference type="InterPro" id="IPR048574">
    <property type="entry name" value="RUBY_RBDX"/>
</dbReference>
<keyword evidence="4" id="KW-0249">Electron transport</keyword>
<keyword evidence="8" id="KW-1185">Reference proteome</keyword>
<dbReference type="CDD" id="cd01041">
    <property type="entry name" value="Rubrerythrin"/>
    <property type="match status" value="1"/>
</dbReference>
<sequence>MELKDSKTWENLMTAFAGESQAYTKYQWFANQAKKEGYVYLTNIFNETAANERAHAKVWFKYLNGGEVPSTLDCLKAAYAGEDYEYTEMYADFAKVAKEEGFNEIAKRMEMIGEIESHHRDRYQDMINLLEADVMFEKPEPVTWICLNCGYLTKAKTAPKICPVCKHPQAWFEVVVDYNQCLGTPE</sequence>
<dbReference type="Proteomes" id="UP000186341">
    <property type="component" value="Unassembled WGS sequence"/>
</dbReference>
<dbReference type="NCBIfam" id="NF045767">
    <property type="entry name" value="RuberyRbr"/>
    <property type="match status" value="1"/>
</dbReference>
<dbReference type="InterPro" id="IPR009078">
    <property type="entry name" value="Ferritin-like_SF"/>
</dbReference>
<reference evidence="7 8" key="1">
    <citation type="submission" date="2016-11" db="EMBL/GenBank/DDBJ databases">
        <title>Description of two novel members of the family Erysipelotrichaceae: Ileibacterium lipovorans gen. nov., sp. nov. and Dubosiella newyorkensis, gen. nov., sp. nov.</title>
        <authorList>
            <person name="Cox L.M."/>
            <person name="Sohn J."/>
            <person name="Tyrrell K.L."/>
            <person name="Citron D.M."/>
            <person name="Lawson P.A."/>
            <person name="Patel N.B."/>
            <person name="Iizumi T."/>
            <person name="Perez-Perez G.I."/>
            <person name="Goldstein E.J."/>
            <person name="Blaser M.J."/>
        </authorList>
    </citation>
    <scope>NUCLEOTIDE SEQUENCE [LARGE SCALE GENOMIC DNA]</scope>
    <source>
        <strain evidence="7 8">NYU-BL-A3</strain>
    </source>
</reference>
<dbReference type="RefSeq" id="WP_075819600.1">
    <property type="nucleotide sequence ID" value="NZ_CAJUTZ010000040.1"/>
</dbReference>
<dbReference type="Pfam" id="PF02915">
    <property type="entry name" value="Rubrerythrin"/>
    <property type="match status" value="1"/>
</dbReference>
<evidence type="ECO:0000256" key="2">
    <source>
        <dbReference type="ARBA" id="ARBA00022448"/>
    </source>
</evidence>
<dbReference type="InterPro" id="IPR012347">
    <property type="entry name" value="Ferritin-like"/>
</dbReference>
<dbReference type="OrthoDB" id="9799749at2"/>
<dbReference type="Gene3D" id="1.20.1260.10">
    <property type="match status" value="1"/>
</dbReference>
<dbReference type="SUPFAM" id="SSF47240">
    <property type="entry name" value="Ferritin-like"/>
    <property type="match status" value="1"/>
</dbReference>
<dbReference type="GeneID" id="82202907"/>
<dbReference type="PANTHER" id="PTHR43865">
    <property type="entry name" value="RUBRERYTHRIN-RELATED"/>
    <property type="match status" value="1"/>
</dbReference>
<evidence type="ECO:0000313" key="8">
    <source>
        <dbReference type="Proteomes" id="UP000186341"/>
    </source>
</evidence>
<evidence type="ECO:0000256" key="1">
    <source>
        <dbReference type="ARBA" id="ARBA00001965"/>
    </source>
</evidence>
<feature type="domain" description="Ferritin-like diiron" evidence="6">
    <location>
        <begin position="2"/>
        <end position="134"/>
    </location>
</feature>
<keyword evidence="2" id="KW-0813">Transport</keyword>
<dbReference type="GO" id="GO:0016491">
    <property type="term" value="F:oxidoreductase activity"/>
    <property type="evidence" value="ECO:0007669"/>
    <property type="project" value="InterPro"/>
</dbReference>
<name>A0A1U7NFS0_9FIRM</name>
<evidence type="ECO:0000256" key="3">
    <source>
        <dbReference type="ARBA" id="ARBA00022723"/>
    </source>
</evidence>
<dbReference type="InterPro" id="IPR009040">
    <property type="entry name" value="Ferritin-like_diiron"/>
</dbReference>
<keyword evidence="5" id="KW-0408">Iron</keyword>
<evidence type="ECO:0000256" key="4">
    <source>
        <dbReference type="ARBA" id="ARBA00022982"/>
    </source>
</evidence>
<dbReference type="SUPFAM" id="SSF57802">
    <property type="entry name" value="Rubredoxin-like"/>
    <property type="match status" value="1"/>
</dbReference>
<accession>A0A1U7NFS0</accession>
<dbReference type="PROSITE" id="PS50905">
    <property type="entry name" value="FERRITIN_LIKE"/>
    <property type="match status" value="1"/>
</dbReference>
<dbReference type="GO" id="GO:0046872">
    <property type="term" value="F:metal ion binding"/>
    <property type="evidence" value="ECO:0007669"/>
    <property type="project" value="UniProtKB-KW"/>
</dbReference>
<evidence type="ECO:0000259" key="6">
    <source>
        <dbReference type="PROSITE" id="PS50905"/>
    </source>
</evidence>
<dbReference type="Pfam" id="PF21349">
    <property type="entry name" value="RUBY_RBDX"/>
    <property type="match status" value="1"/>
</dbReference>
<dbReference type="InterPro" id="IPR003251">
    <property type="entry name" value="Rr_diiron-bd_dom"/>
</dbReference>
<dbReference type="CDD" id="cd00729">
    <property type="entry name" value="rubredoxin_SM"/>
    <property type="match status" value="1"/>
</dbReference>
<comment type="caution">
    <text evidence="7">The sequence shown here is derived from an EMBL/GenBank/DDBJ whole genome shotgun (WGS) entry which is preliminary data.</text>
</comment>
<evidence type="ECO:0000313" key="7">
    <source>
        <dbReference type="EMBL" id="OLU39397.1"/>
    </source>
</evidence>
<dbReference type="AlphaFoldDB" id="A0A1U7NFS0"/>
<proteinExistence type="predicted"/>